<sequence length="153" mass="17648">MKLLFPRRSLHIDIGFILGMGVLSLILFIQSFLFCGAGYAKKYVGTVETAIQAAVNIEENGIDLNSKEIEVVKTTIINEYPLLKRYIKNMNESEFKDGFTNIVSPVYSLINKYMWRRVLWMVGALLVIGGTLYYKENKEQQRADYLRNRLLNL</sequence>
<keyword evidence="1" id="KW-1133">Transmembrane helix</keyword>
<dbReference type="RefSeq" id="WP_183208952.1">
    <property type="nucleotide sequence ID" value="NZ_JACIER010000011.1"/>
</dbReference>
<accession>A0A840D8W6</accession>
<dbReference type="Proteomes" id="UP000560658">
    <property type="component" value="Unassembled WGS sequence"/>
</dbReference>
<reference evidence="2" key="1">
    <citation type="submission" date="2020-08" db="EMBL/GenBank/DDBJ databases">
        <title>Genomic Encyclopedia of Type Strains, Phase IV (KMG-IV): sequencing the most valuable type-strain genomes for metagenomic binning, comparative biology and taxonomic classification.</title>
        <authorList>
            <person name="Goeker M."/>
        </authorList>
    </citation>
    <scope>NUCLEOTIDE SEQUENCE [LARGE SCALE GENOMIC DNA]</scope>
    <source>
        <strain evidence="2">DSM 105720</strain>
    </source>
</reference>
<keyword evidence="1" id="KW-0472">Membrane</keyword>
<organism evidence="2 3">
    <name type="scientific">Bacteroides reticulotermitis</name>
    <dbReference type="NCBI Taxonomy" id="1133319"/>
    <lineage>
        <taxon>Bacteria</taxon>
        <taxon>Pseudomonadati</taxon>
        <taxon>Bacteroidota</taxon>
        <taxon>Bacteroidia</taxon>
        <taxon>Bacteroidales</taxon>
        <taxon>Bacteroidaceae</taxon>
        <taxon>Bacteroides</taxon>
    </lineage>
</organism>
<dbReference type="AlphaFoldDB" id="A0A840D8W6"/>
<dbReference type="EMBL" id="JACIER010000011">
    <property type="protein sequence ID" value="MBB4044943.1"/>
    <property type="molecule type" value="Genomic_DNA"/>
</dbReference>
<name>A0A840D8W6_9BACE</name>
<proteinExistence type="predicted"/>
<feature type="transmembrane region" description="Helical" evidence="1">
    <location>
        <begin position="12"/>
        <end position="33"/>
    </location>
</feature>
<evidence type="ECO:0000256" key="1">
    <source>
        <dbReference type="SAM" id="Phobius"/>
    </source>
</evidence>
<evidence type="ECO:0000313" key="3">
    <source>
        <dbReference type="Proteomes" id="UP000560658"/>
    </source>
</evidence>
<keyword evidence="3" id="KW-1185">Reference proteome</keyword>
<feature type="transmembrane region" description="Helical" evidence="1">
    <location>
        <begin position="114"/>
        <end position="134"/>
    </location>
</feature>
<gene>
    <name evidence="2" type="ORF">GGR06_002745</name>
</gene>
<protein>
    <submittedName>
        <fullName evidence="2">Uncharacterized protein</fullName>
    </submittedName>
</protein>
<keyword evidence="1" id="KW-0812">Transmembrane</keyword>
<evidence type="ECO:0000313" key="2">
    <source>
        <dbReference type="EMBL" id="MBB4044943.1"/>
    </source>
</evidence>
<comment type="caution">
    <text evidence="2">The sequence shown here is derived from an EMBL/GenBank/DDBJ whole genome shotgun (WGS) entry which is preliminary data.</text>
</comment>